<organism evidence="2">
    <name type="scientific">Salix viminalis</name>
    <name type="common">Common osier</name>
    <name type="synonym">Basket willow</name>
    <dbReference type="NCBI Taxonomy" id="40686"/>
    <lineage>
        <taxon>Eukaryota</taxon>
        <taxon>Viridiplantae</taxon>
        <taxon>Streptophyta</taxon>
        <taxon>Embryophyta</taxon>
        <taxon>Tracheophyta</taxon>
        <taxon>Spermatophyta</taxon>
        <taxon>Magnoliopsida</taxon>
        <taxon>eudicotyledons</taxon>
        <taxon>Gunneridae</taxon>
        <taxon>Pentapetalae</taxon>
        <taxon>rosids</taxon>
        <taxon>fabids</taxon>
        <taxon>Malpighiales</taxon>
        <taxon>Salicaceae</taxon>
        <taxon>Saliceae</taxon>
        <taxon>Salix</taxon>
    </lineage>
</organism>
<name>A0A6N2MYF8_SALVM</name>
<dbReference type="InterPro" id="IPR044277">
    <property type="entry name" value="GIP1"/>
</dbReference>
<feature type="compositionally biased region" description="Low complexity" evidence="1">
    <location>
        <begin position="55"/>
        <end position="68"/>
    </location>
</feature>
<feature type="compositionally biased region" description="Polar residues" evidence="1">
    <location>
        <begin position="30"/>
        <end position="54"/>
    </location>
</feature>
<feature type="region of interest" description="Disordered" evidence="1">
    <location>
        <begin position="1"/>
        <end position="85"/>
    </location>
</feature>
<evidence type="ECO:0000256" key="1">
    <source>
        <dbReference type="SAM" id="MobiDB-lite"/>
    </source>
</evidence>
<evidence type="ECO:0000313" key="2">
    <source>
        <dbReference type="EMBL" id="VFU59596.1"/>
    </source>
</evidence>
<dbReference type="AlphaFoldDB" id="A0A6N2MYF8"/>
<dbReference type="EMBL" id="CAADRP010002040">
    <property type="protein sequence ID" value="VFU59596.1"/>
    <property type="molecule type" value="Genomic_DNA"/>
</dbReference>
<protein>
    <submittedName>
        <fullName evidence="2">Uncharacterized protein</fullName>
    </submittedName>
</protein>
<dbReference type="GO" id="GO:0051082">
    <property type="term" value="F:unfolded protein binding"/>
    <property type="evidence" value="ECO:0007669"/>
    <property type="project" value="TreeGrafter"/>
</dbReference>
<dbReference type="PANTHER" id="PTHR46775">
    <property type="entry name" value="FLOCCULATION PROTEIN (DUF1296)"/>
    <property type="match status" value="1"/>
</dbReference>
<gene>
    <name evidence="2" type="ORF">SVIM_LOCUS439156</name>
</gene>
<proteinExistence type="predicted"/>
<reference evidence="2" key="1">
    <citation type="submission" date="2019-03" db="EMBL/GenBank/DDBJ databases">
        <authorList>
            <person name="Mank J."/>
            <person name="Almeida P."/>
        </authorList>
    </citation>
    <scope>NUCLEOTIDE SEQUENCE</scope>
    <source>
        <strain evidence="2">78183</strain>
    </source>
</reference>
<accession>A0A6N2MYF8</accession>
<dbReference type="PANTHER" id="PTHR46775:SF1">
    <property type="entry name" value="FLOCCULATION PROTEIN (DUF1296)"/>
    <property type="match status" value="1"/>
</dbReference>
<sequence length="85" mass="8875">MLSNDSSHPGTVGTIKHEIGVPFMPGKMPSKNQGVGKSQLSDSSPPSFTSIQDGSSSSRPSSNYSSRSQLIIGPQKGVETKGNKL</sequence>